<dbReference type="Pfam" id="PF00072">
    <property type="entry name" value="Response_reg"/>
    <property type="match status" value="2"/>
</dbReference>
<evidence type="ECO:0000256" key="18">
    <source>
        <dbReference type="ARBA" id="ARBA00068150"/>
    </source>
</evidence>
<dbReference type="SUPFAM" id="SSF55874">
    <property type="entry name" value="ATPase domain of HSP90 chaperone/DNA topoisomerase II/histidine kinase"/>
    <property type="match status" value="1"/>
</dbReference>
<dbReference type="CDD" id="cd17546">
    <property type="entry name" value="REC_hyHK_CKI1_RcsC-like"/>
    <property type="match status" value="2"/>
</dbReference>
<dbReference type="SMART" id="SM00448">
    <property type="entry name" value="REC"/>
    <property type="match status" value="2"/>
</dbReference>
<dbReference type="AlphaFoldDB" id="A0A4R3UP51"/>
<evidence type="ECO:0000256" key="12">
    <source>
        <dbReference type="ARBA" id="ARBA00022989"/>
    </source>
</evidence>
<feature type="modified residue" description="4-aspartylphosphate" evidence="21">
    <location>
        <position position="462"/>
    </location>
</feature>
<dbReference type="FunFam" id="3.30.565.10:FF:000010">
    <property type="entry name" value="Sensor histidine kinase RcsC"/>
    <property type="match status" value="1"/>
</dbReference>
<dbReference type="InterPro" id="IPR036890">
    <property type="entry name" value="HATPase_C_sf"/>
</dbReference>
<keyword evidence="15" id="KW-0472">Membrane</keyword>
<evidence type="ECO:0000256" key="15">
    <source>
        <dbReference type="ARBA" id="ARBA00023136"/>
    </source>
</evidence>
<dbReference type="CDD" id="cd00082">
    <property type="entry name" value="HisKA"/>
    <property type="match status" value="1"/>
</dbReference>
<feature type="domain" description="Response regulatory" evidence="24">
    <location>
        <begin position="408"/>
        <end position="529"/>
    </location>
</feature>
<evidence type="ECO:0000313" key="26">
    <source>
        <dbReference type="EMBL" id="TCU92501.1"/>
    </source>
</evidence>
<evidence type="ECO:0000256" key="20">
    <source>
        <dbReference type="PROSITE-ProRule" id="PRU00110"/>
    </source>
</evidence>
<dbReference type="SMART" id="SM00387">
    <property type="entry name" value="HATPase_c"/>
    <property type="match status" value="1"/>
</dbReference>
<evidence type="ECO:0000256" key="5">
    <source>
        <dbReference type="ARBA" id="ARBA00022553"/>
    </source>
</evidence>
<dbReference type="InterPro" id="IPR001789">
    <property type="entry name" value="Sig_transdc_resp-reg_receiver"/>
</dbReference>
<dbReference type="Pfam" id="PF01627">
    <property type="entry name" value="Hpt"/>
    <property type="match status" value="1"/>
</dbReference>
<keyword evidence="11" id="KW-0067">ATP-binding</keyword>
<dbReference type="InterPro" id="IPR008207">
    <property type="entry name" value="Sig_transdc_His_kin_Hpt_dom"/>
</dbReference>
<keyword evidence="22" id="KW-0175">Coiled coil</keyword>
<dbReference type="Gene3D" id="3.30.565.10">
    <property type="entry name" value="Histidine kinase-like ATPase, C-terminal domain"/>
    <property type="match status" value="1"/>
</dbReference>
<protein>
    <recommendedName>
        <fullName evidence="18">Sensory/regulatory protein RpfC</fullName>
        <ecNumber evidence="3">2.7.13.3</ecNumber>
    </recommendedName>
    <alternativeName>
        <fullName evidence="19">Virulence sensor protein BvgS</fullName>
    </alternativeName>
</protein>
<dbReference type="Gene3D" id="1.10.287.130">
    <property type="match status" value="1"/>
</dbReference>
<evidence type="ECO:0000256" key="3">
    <source>
        <dbReference type="ARBA" id="ARBA00012438"/>
    </source>
</evidence>
<feature type="domain" description="HPt" evidence="25">
    <location>
        <begin position="717"/>
        <end position="814"/>
    </location>
</feature>
<dbReference type="SUPFAM" id="SSF47384">
    <property type="entry name" value="Homodimeric domain of signal transducing histidine kinase"/>
    <property type="match status" value="1"/>
</dbReference>
<dbReference type="InterPro" id="IPR005467">
    <property type="entry name" value="His_kinase_dom"/>
</dbReference>
<dbReference type="CDD" id="cd16922">
    <property type="entry name" value="HATPase_EvgS-ArcB-TorS-like"/>
    <property type="match status" value="1"/>
</dbReference>
<feature type="domain" description="Response regulatory" evidence="24">
    <location>
        <begin position="555"/>
        <end position="675"/>
    </location>
</feature>
<dbReference type="PANTHER" id="PTHR45339">
    <property type="entry name" value="HYBRID SIGNAL TRANSDUCTION HISTIDINE KINASE J"/>
    <property type="match status" value="1"/>
</dbReference>
<dbReference type="InterPro" id="IPR011006">
    <property type="entry name" value="CheY-like_superfamily"/>
</dbReference>
<keyword evidence="10 26" id="KW-0418">Kinase</keyword>
<evidence type="ECO:0000256" key="21">
    <source>
        <dbReference type="PROSITE-ProRule" id="PRU00169"/>
    </source>
</evidence>
<evidence type="ECO:0000259" key="23">
    <source>
        <dbReference type="PROSITE" id="PS50109"/>
    </source>
</evidence>
<dbReference type="Gene3D" id="3.40.50.2300">
    <property type="match status" value="2"/>
</dbReference>
<dbReference type="PROSITE" id="PS50110">
    <property type="entry name" value="RESPONSE_REGULATORY"/>
    <property type="match status" value="2"/>
</dbReference>
<evidence type="ECO:0000259" key="24">
    <source>
        <dbReference type="PROSITE" id="PS50110"/>
    </source>
</evidence>
<evidence type="ECO:0000256" key="22">
    <source>
        <dbReference type="SAM" id="Coils"/>
    </source>
</evidence>
<keyword evidence="14" id="KW-0843">Virulence</keyword>
<keyword evidence="8" id="KW-0732">Signal</keyword>
<dbReference type="EMBL" id="SMBU01000022">
    <property type="protein sequence ID" value="TCU92501.1"/>
    <property type="molecule type" value="Genomic_DNA"/>
</dbReference>
<evidence type="ECO:0000256" key="11">
    <source>
        <dbReference type="ARBA" id="ARBA00022840"/>
    </source>
</evidence>
<feature type="modified residue" description="4-aspartylphosphate" evidence="21">
    <location>
        <position position="604"/>
    </location>
</feature>
<evidence type="ECO:0000256" key="14">
    <source>
        <dbReference type="ARBA" id="ARBA00023026"/>
    </source>
</evidence>
<dbReference type="PANTHER" id="PTHR45339:SF1">
    <property type="entry name" value="HYBRID SIGNAL TRANSDUCTION HISTIDINE KINASE J"/>
    <property type="match status" value="1"/>
</dbReference>
<dbReference type="GO" id="GO:0005886">
    <property type="term" value="C:plasma membrane"/>
    <property type="evidence" value="ECO:0007669"/>
    <property type="project" value="UniProtKB-SubCell"/>
</dbReference>
<keyword evidence="7" id="KW-0812">Transmembrane</keyword>
<dbReference type="Pfam" id="PF02518">
    <property type="entry name" value="HATPase_c"/>
    <property type="match status" value="1"/>
</dbReference>
<dbReference type="PROSITE" id="PS50109">
    <property type="entry name" value="HIS_KIN"/>
    <property type="match status" value="1"/>
</dbReference>
<dbReference type="InterPro" id="IPR003594">
    <property type="entry name" value="HATPase_dom"/>
</dbReference>
<proteinExistence type="predicted"/>
<dbReference type="EC" id="2.7.13.3" evidence="3"/>
<keyword evidence="27" id="KW-1185">Reference proteome</keyword>
<name>A0A4R3UP51_ROSSA</name>
<keyword evidence="12" id="KW-1133">Transmembrane helix</keyword>
<evidence type="ECO:0000256" key="19">
    <source>
        <dbReference type="ARBA" id="ARBA00070152"/>
    </source>
</evidence>
<accession>A0A4R3UP51</accession>
<keyword evidence="9" id="KW-0547">Nucleotide-binding</keyword>
<dbReference type="PRINTS" id="PR00344">
    <property type="entry name" value="BCTRLSENSOR"/>
</dbReference>
<evidence type="ECO:0000256" key="17">
    <source>
        <dbReference type="ARBA" id="ARBA00064003"/>
    </source>
</evidence>
<feature type="coiled-coil region" evidence="22">
    <location>
        <begin position="136"/>
        <end position="163"/>
    </location>
</feature>
<dbReference type="Gene3D" id="1.20.120.160">
    <property type="entry name" value="HPT domain"/>
    <property type="match status" value="1"/>
</dbReference>
<keyword evidence="5 21" id="KW-0597">Phosphoprotein</keyword>
<dbReference type="InterPro" id="IPR036641">
    <property type="entry name" value="HPT_dom_sf"/>
</dbReference>
<dbReference type="RefSeq" id="WP_165917614.1">
    <property type="nucleotide sequence ID" value="NZ_CBCSGL010000019.1"/>
</dbReference>
<keyword evidence="4" id="KW-1003">Cell membrane</keyword>
<dbReference type="FunFam" id="1.10.287.130:FF:000002">
    <property type="entry name" value="Two-component osmosensing histidine kinase"/>
    <property type="match status" value="1"/>
</dbReference>
<evidence type="ECO:0000256" key="1">
    <source>
        <dbReference type="ARBA" id="ARBA00000085"/>
    </source>
</evidence>
<keyword evidence="6" id="KW-0808">Transferase</keyword>
<dbReference type="InterPro" id="IPR003661">
    <property type="entry name" value="HisK_dim/P_dom"/>
</dbReference>
<comment type="subcellular location">
    <subcellularLocation>
        <location evidence="2">Cell membrane</location>
        <topology evidence="2">Multi-pass membrane protein</topology>
    </subcellularLocation>
</comment>
<evidence type="ECO:0000256" key="9">
    <source>
        <dbReference type="ARBA" id="ARBA00022741"/>
    </source>
</evidence>
<keyword evidence="13" id="KW-0902">Two-component regulatory system</keyword>
<evidence type="ECO:0000259" key="25">
    <source>
        <dbReference type="PROSITE" id="PS50894"/>
    </source>
</evidence>
<evidence type="ECO:0000256" key="13">
    <source>
        <dbReference type="ARBA" id="ARBA00023012"/>
    </source>
</evidence>
<evidence type="ECO:0000256" key="4">
    <source>
        <dbReference type="ARBA" id="ARBA00022475"/>
    </source>
</evidence>
<comment type="function">
    <text evidence="16">Member of the two-component regulatory system BvgS/BvgA. Phosphorylates BvgA via a four-step phosphorelay in response to environmental signals.</text>
</comment>
<gene>
    <name evidence="26" type="ORF">EV671_102214</name>
</gene>
<feature type="domain" description="Histidine kinase" evidence="23">
    <location>
        <begin position="170"/>
        <end position="383"/>
    </location>
</feature>
<dbReference type="PROSITE" id="PS50894">
    <property type="entry name" value="HPT"/>
    <property type="match status" value="1"/>
</dbReference>
<comment type="caution">
    <text evidence="26">The sequence shown here is derived from an EMBL/GenBank/DDBJ whole genome shotgun (WGS) entry which is preliminary data.</text>
</comment>
<dbReference type="SUPFAM" id="SSF47226">
    <property type="entry name" value="Histidine-containing phosphotransfer domain, HPT domain"/>
    <property type="match status" value="1"/>
</dbReference>
<dbReference type="Proteomes" id="UP000295110">
    <property type="component" value="Unassembled WGS sequence"/>
</dbReference>
<evidence type="ECO:0000256" key="8">
    <source>
        <dbReference type="ARBA" id="ARBA00022729"/>
    </source>
</evidence>
<evidence type="ECO:0000256" key="7">
    <source>
        <dbReference type="ARBA" id="ARBA00022692"/>
    </source>
</evidence>
<comment type="subunit">
    <text evidence="17">At low DSF concentrations, interacts with RpfF.</text>
</comment>
<dbReference type="SUPFAM" id="SSF52172">
    <property type="entry name" value="CheY-like"/>
    <property type="match status" value="2"/>
</dbReference>
<evidence type="ECO:0000256" key="2">
    <source>
        <dbReference type="ARBA" id="ARBA00004651"/>
    </source>
</evidence>
<dbReference type="SMART" id="SM00388">
    <property type="entry name" value="HisKA"/>
    <property type="match status" value="1"/>
</dbReference>
<dbReference type="Pfam" id="PF00512">
    <property type="entry name" value="HisKA"/>
    <property type="match status" value="1"/>
</dbReference>
<dbReference type="GO" id="GO:0000155">
    <property type="term" value="F:phosphorelay sensor kinase activity"/>
    <property type="evidence" value="ECO:0007669"/>
    <property type="project" value="InterPro"/>
</dbReference>
<sequence>MTERAVPLGEVRLGGAFAHVNARRKLLSMLARCHTLGTTQAIGCCSLLSEICAPVLRRLPALRLRADLAPDGRSLRLEITPAGTQDWPDIALPAHLGAGLELGRVRNGIYLRCQLTGAPSPGEVEAMRQQFQEASREELFELIQAQNRELAAANELAEAATRAKSDFLANMSHEIRTPMNAVLGMTYLALQTDLDTRQFDYLNKIQSSGQHLLAIINDILDFSKIEAGRMELERVEFDLEVVLENLAMLVGERAEAKGLELLFDVDPHIDFMLVGDALRFGQILINLTNNAIKFTEQGEIAVHVRSVALHETSVELRIEVSDTGMGMTDEQARGLFRSFQQADTSVTRRFGGTGLGLAISKALVELMHGQIGAISEPGKGSTFWCTANFGRGHAKPMLRPAAEVEGRRILVVDDHEGTRNALMQVLLGMGFSVEQAEGGAEALQRIPRAAVAGKPYDVVLLDWRMPHMDGIEVRRQLLAQSVGRPPPCILLTGYGREQVIREAEQAGFAGVLIKPVCASLLSNTVDGLLNVQVPTLASGRHVAVVPVATRFEGLRVLLAEDNEVNQQVVTELLHSVGAAVTVASNGEEALRHLESGGHDIVLMDMQMPLMDGMSAARAWRRRERERSDGKHIPILALTANAMAGDRERCLEAGMDDHLGKPLDPTRLFDRIERWCPGAARAARTAPCTPGDDPPLNLDVLRDGGLEVDLALGRLMNKTALYASVVERFRNDRQGHLHQVTQALESGDHAAAVRAAHTARSVAGLLGAAQLARSAGLLEMALERHDDAAATLALSQGLDLQQALLALLEGAARRGPGTPSASDPSRARAQLRVFRQLLETDNAQALILFDRERELLSQVLGGSASAVEDAMRRFEFRRALDMLPHSGSR</sequence>
<dbReference type="InterPro" id="IPR004358">
    <property type="entry name" value="Sig_transdc_His_kin-like_C"/>
</dbReference>
<dbReference type="InterPro" id="IPR036097">
    <property type="entry name" value="HisK_dim/P_sf"/>
</dbReference>
<evidence type="ECO:0000256" key="6">
    <source>
        <dbReference type="ARBA" id="ARBA00022679"/>
    </source>
</evidence>
<feature type="modified residue" description="Phosphohistidine" evidence="20">
    <location>
        <position position="756"/>
    </location>
</feature>
<evidence type="ECO:0000313" key="27">
    <source>
        <dbReference type="Proteomes" id="UP000295110"/>
    </source>
</evidence>
<dbReference type="GO" id="GO:0005524">
    <property type="term" value="F:ATP binding"/>
    <property type="evidence" value="ECO:0007669"/>
    <property type="project" value="UniProtKB-KW"/>
</dbReference>
<evidence type="ECO:0000256" key="10">
    <source>
        <dbReference type="ARBA" id="ARBA00022777"/>
    </source>
</evidence>
<evidence type="ECO:0000256" key="16">
    <source>
        <dbReference type="ARBA" id="ARBA00058004"/>
    </source>
</evidence>
<reference evidence="26 27" key="1">
    <citation type="submission" date="2019-03" db="EMBL/GenBank/DDBJ databases">
        <title>Genomic Encyclopedia of Type Strains, Phase IV (KMG-IV): sequencing the most valuable type-strain genomes for metagenomic binning, comparative biology and taxonomic classification.</title>
        <authorList>
            <person name="Goeker M."/>
        </authorList>
    </citation>
    <scope>NUCLEOTIDE SEQUENCE [LARGE SCALE GENOMIC DNA]</scope>
    <source>
        <strain evidence="26 27">DSM 654</strain>
    </source>
</reference>
<organism evidence="26 27">
    <name type="scientific">Roseateles saccharophilus</name>
    <name type="common">Pseudomonas saccharophila</name>
    <dbReference type="NCBI Taxonomy" id="304"/>
    <lineage>
        <taxon>Bacteria</taxon>
        <taxon>Pseudomonadati</taxon>
        <taxon>Pseudomonadota</taxon>
        <taxon>Betaproteobacteria</taxon>
        <taxon>Burkholderiales</taxon>
        <taxon>Sphaerotilaceae</taxon>
        <taxon>Roseateles</taxon>
    </lineage>
</organism>
<comment type="catalytic activity">
    <reaction evidence="1">
        <text>ATP + protein L-histidine = ADP + protein N-phospho-L-histidine.</text>
        <dbReference type="EC" id="2.7.13.3"/>
    </reaction>
</comment>